<sequence>MNREKKEPGEEQGKNPVYGDAEEESGKRDREIEKTGKRSSGRKMEPRSGFR</sequence>
<evidence type="ECO:0000256" key="1">
    <source>
        <dbReference type="SAM" id="MobiDB-lite"/>
    </source>
</evidence>
<dbReference type="AlphaFoldDB" id="A0A915Q574"/>
<protein>
    <submittedName>
        <fullName evidence="3">Uncharacterized protein</fullName>
    </submittedName>
</protein>
<evidence type="ECO:0000313" key="3">
    <source>
        <dbReference type="WBParaSite" id="sdigi.contig971.g10068.t1"/>
    </source>
</evidence>
<accession>A0A915Q574</accession>
<reference evidence="3" key="1">
    <citation type="submission" date="2022-11" db="UniProtKB">
        <authorList>
            <consortium name="WormBaseParasite"/>
        </authorList>
    </citation>
    <scope>IDENTIFICATION</scope>
</reference>
<dbReference type="WBParaSite" id="sdigi.contig971.g10068.t1">
    <property type="protein sequence ID" value="sdigi.contig971.g10068.t1"/>
    <property type="gene ID" value="sdigi.contig971.g10068"/>
</dbReference>
<keyword evidence="2" id="KW-1185">Reference proteome</keyword>
<feature type="region of interest" description="Disordered" evidence="1">
    <location>
        <begin position="1"/>
        <end position="51"/>
    </location>
</feature>
<name>A0A915Q574_9BILA</name>
<dbReference type="Proteomes" id="UP000887581">
    <property type="component" value="Unplaced"/>
</dbReference>
<organism evidence="2 3">
    <name type="scientific">Setaria digitata</name>
    <dbReference type="NCBI Taxonomy" id="48799"/>
    <lineage>
        <taxon>Eukaryota</taxon>
        <taxon>Metazoa</taxon>
        <taxon>Ecdysozoa</taxon>
        <taxon>Nematoda</taxon>
        <taxon>Chromadorea</taxon>
        <taxon>Rhabditida</taxon>
        <taxon>Spirurina</taxon>
        <taxon>Spiruromorpha</taxon>
        <taxon>Filarioidea</taxon>
        <taxon>Setariidae</taxon>
        <taxon>Setaria</taxon>
    </lineage>
</organism>
<proteinExistence type="predicted"/>
<feature type="compositionally biased region" description="Basic and acidic residues" evidence="1">
    <location>
        <begin position="1"/>
        <end position="13"/>
    </location>
</feature>
<evidence type="ECO:0000313" key="2">
    <source>
        <dbReference type="Proteomes" id="UP000887581"/>
    </source>
</evidence>
<feature type="compositionally biased region" description="Basic and acidic residues" evidence="1">
    <location>
        <begin position="24"/>
        <end position="51"/>
    </location>
</feature>